<keyword evidence="15" id="KW-1185">Reference proteome</keyword>
<organism evidence="14 15">
    <name type="scientific">Aphis craccivora</name>
    <name type="common">Cowpea aphid</name>
    <dbReference type="NCBI Taxonomy" id="307492"/>
    <lineage>
        <taxon>Eukaryota</taxon>
        <taxon>Metazoa</taxon>
        <taxon>Ecdysozoa</taxon>
        <taxon>Arthropoda</taxon>
        <taxon>Hexapoda</taxon>
        <taxon>Insecta</taxon>
        <taxon>Pterygota</taxon>
        <taxon>Neoptera</taxon>
        <taxon>Paraneoptera</taxon>
        <taxon>Hemiptera</taxon>
        <taxon>Sternorrhyncha</taxon>
        <taxon>Aphidomorpha</taxon>
        <taxon>Aphidoidea</taxon>
        <taxon>Aphididae</taxon>
        <taxon>Aphidini</taxon>
        <taxon>Aphis</taxon>
        <taxon>Aphis</taxon>
    </lineage>
</organism>
<evidence type="ECO:0000256" key="6">
    <source>
        <dbReference type="ARBA" id="ARBA00023180"/>
    </source>
</evidence>
<gene>
    <name evidence="14" type="ORF">FWK35_00023633</name>
</gene>
<dbReference type="PANTHER" id="PTHR24042:SF5">
    <property type="entry name" value="EGF-LIKE CALCIUM-BINDING DOMAIN-CONTAINING PROTEIN"/>
    <property type="match status" value="1"/>
</dbReference>
<feature type="domain" description="VWFC" evidence="13">
    <location>
        <begin position="406"/>
        <end position="470"/>
    </location>
</feature>
<evidence type="ECO:0000259" key="11">
    <source>
        <dbReference type="PROSITE" id="PS50025"/>
    </source>
</evidence>
<dbReference type="Gene3D" id="2.60.120.200">
    <property type="match status" value="1"/>
</dbReference>
<evidence type="ECO:0000256" key="2">
    <source>
        <dbReference type="ARBA" id="ARBA00022729"/>
    </source>
</evidence>
<feature type="region of interest" description="Disordered" evidence="9">
    <location>
        <begin position="919"/>
        <end position="955"/>
    </location>
</feature>
<dbReference type="SMART" id="SM00181">
    <property type="entry name" value="EGF"/>
    <property type="match status" value="6"/>
</dbReference>
<feature type="compositionally biased region" description="Polar residues" evidence="9">
    <location>
        <begin position="1163"/>
        <end position="1172"/>
    </location>
</feature>
<dbReference type="EMBL" id="VUJU01004077">
    <property type="protein sequence ID" value="KAF0755623.1"/>
    <property type="molecule type" value="Genomic_DNA"/>
</dbReference>
<keyword evidence="2 10" id="KW-0732">Signal</keyword>
<dbReference type="InterPro" id="IPR001007">
    <property type="entry name" value="VWF_dom"/>
</dbReference>
<dbReference type="GO" id="GO:0008201">
    <property type="term" value="F:heparin binding"/>
    <property type="evidence" value="ECO:0007669"/>
    <property type="project" value="TreeGrafter"/>
</dbReference>
<evidence type="ECO:0000259" key="12">
    <source>
        <dbReference type="PROSITE" id="PS50026"/>
    </source>
</evidence>
<dbReference type="CDD" id="cd00110">
    <property type="entry name" value="LamG"/>
    <property type="match status" value="1"/>
</dbReference>
<keyword evidence="1 7" id="KW-0245">EGF-like domain</keyword>
<feature type="compositionally biased region" description="Polar residues" evidence="9">
    <location>
        <begin position="1046"/>
        <end position="1063"/>
    </location>
</feature>
<dbReference type="SMART" id="SM00210">
    <property type="entry name" value="TSPN"/>
    <property type="match status" value="1"/>
</dbReference>
<comment type="caution">
    <text evidence="7">Lacks conserved residue(s) required for the propagation of feature annotation.</text>
</comment>
<accession>A0A6G0YH42</accession>
<dbReference type="PROSITE" id="PS50184">
    <property type="entry name" value="VWFC_2"/>
    <property type="match status" value="3"/>
</dbReference>
<keyword evidence="3" id="KW-0677">Repeat</keyword>
<keyword evidence="4" id="KW-0106">Calcium</keyword>
<keyword evidence="14" id="KW-0808">Transferase</keyword>
<keyword evidence="14" id="KW-0418">Kinase</keyword>
<evidence type="ECO:0000256" key="9">
    <source>
        <dbReference type="SAM" id="MobiDB-lite"/>
    </source>
</evidence>
<dbReference type="SUPFAM" id="SSF57184">
    <property type="entry name" value="Growth factor receptor domain"/>
    <property type="match status" value="1"/>
</dbReference>
<evidence type="ECO:0000313" key="15">
    <source>
        <dbReference type="Proteomes" id="UP000478052"/>
    </source>
</evidence>
<keyword evidence="8" id="KW-0175">Coiled coil</keyword>
<feature type="compositionally biased region" description="Low complexity" evidence="9">
    <location>
        <begin position="1144"/>
        <end position="1157"/>
    </location>
</feature>
<dbReference type="Gene3D" id="2.10.25.10">
    <property type="entry name" value="Laminin"/>
    <property type="match status" value="6"/>
</dbReference>
<dbReference type="Gene3D" id="6.20.200.20">
    <property type="match status" value="2"/>
</dbReference>
<evidence type="ECO:0000256" key="4">
    <source>
        <dbReference type="ARBA" id="ARBA00022837"/>
    </source>
</evidence>
<proteinExistence type="predicted"/>
<feature type="region of interest" description="Disordered" evidence="9">
    <location>
        <begin position="1135"/>
        <end position="1202"/>
    </location>
</feature>
<reference evidence="14 15" key="1">
    <citation type="submission" date="2019-08" db="EMBL/GenBank/DDBJ databases">
        <title>Whole genome of Aphis craccivora.</title>
        <authorList>
            <person name="Voronova N.V."/>
            <person name="Shulinski R.S."/>
            <person name="Bandarenka Y.V."/>
            <person name="Zhorov D.G."/>
            <person name="Warner D."/>
        </authorList>
    </citation>
    <scope>NUCLEOTIDE SEQUENCE [LARGE SCALE GENOMIC DNA]</scope>
    <source>
        <strain evidence="14">180601</strain>
        <tissue evidence="14">Whole Body</tissue>
    </source>
</reference>
<protein>
    <submittedName>
        <fullName evidence="14">Protein kinase C-binding protein NELL1-like isoform X2</fullName>
    </submittedName>
</protein>
<dbReference type="GO" id="GO:0016301">
    <property type="term" value="F:kinase activity"/>
    <property type="evidence" value="ECO:0007669"/>
    <property type="project" value="UniProtKB-KW"/>
</dbReference>
<dbReference type="GO" id="GO:0005509">
    <property type="term" value="F:calcium ion binding"/>
    <property type="evidence" value="ECO:0007669"/>
    <property type="project" value="InterPro"/>
</dbReference>
<dbReference type="InterPro" id="IPR024731">
    <property type="entry name" value="NELL2-like_EGF"/>
</dbReference>
<evidence type="ECO:0000256" key="1">
    <source>
        <dbReference type="ARBA" id="ARBA00022536"/>
    </source>
</evidence>
<feature type="disulfide bond" evidence="7">
    <location>
        <begin position="603"/>
        <end position="613"/>
    </location>
</feature>
<feature type="domain" description="Laminin G" evidence="11">
    <location>
        <begin position="123"/>
        <end position="299"/>
    </location>
</feature>
<dbReference type="Pfam" id="PF12947">
    <property type="entry name" value="EGF_3"/>
    <property type="match status" value="1"/>
</dbReference>
<dbReference type="InterPro" id="IPR051586">
    <property type="entry name" value="PKC-binding_NELL"/>
</dbReference>
<dbReference type="SMART" id="SM00282">
    <property type="entry name" value="LamG"/>
    <property type="match status" value="1"/>
</dbReference>
<dbReference type="InterPro" id="IPR049883">
    <property type="entry name" value="NOTCH1_EGF-like"/>
</dbReference>
<dbReference type="InterPro" id="IPR013320">
    <property type="entry name" value="ConA-like_dom_sf"/>
</dbReference>
<dbReference type="InterPro" id="IPR000742">
    <property type="entry name" value="EGF"/>
</dbReference>
<sequence>RVQWRRQPTTVVAAVLLALAVLTPRISTAQKLLQAPTKGGLTPSASSLSQNNINYFAVNEANSPLAILDLLEATMQIYHNYQHHFSGSNKSDTTSFTLGVLLVAVSEDEFSNPYVFPPNRLRPAYSMQGESRQLRVPDIVYKRAIQLLRGADELTIAAVVRQERTNTGSIVSFSLDSNRYLELESSGRKDEVRLHYVSQGTRRVHTEVFAYALADGHWHAVAVTLSGTQARLFIDCRLVYTRTLAAGPADTSFLGSPDLYVGQRNRGVHSIFKGLLQDVRLIRGADGQRVQCPNLDTSCPTCGQFIAMQKTMENLNKIVHLLSDKLEAAETRIAELETCECRKPCVQYDERSNTTVMKVDGSVWQHECETCTCLRGQIECSPVRCPQVNCKFPIRKSGECCDTCQKTCRARGNILFEHGETVNLEPCLTCICLNGVVKCDKVDAQTQCPVLECDVSEQFSVPDQCCKFCPGVDYCARGGRDSCDPNAICINLKTTHKCACAVGYAGTGLQCDDVDECSSVGGPNGHHCDANTTICVNTPGSYSCKCNAGYAHLNRFECVDVDECSSAEPPCHIHAVCTNSPGSYSCKCAEGYEGDGYTCRPVCQQKCLNGGVCTRPDVCSCPNAFEGPACELDVDECATGAHGCLGPSSRCVNMAGWYYCACSPGYQNVVMYPASATTATSDLNAMESTWSSSLGTMCQDIDECAINNHTCHSTATCVNTIGSYECKCPTTNIDDGNNSSKCKSSCLYRDGGNAVTEVNDGAWFIPKECTNCTCTSGRLHCARIECDCTNNDHVQSICCAHCNAQASCVHQELTNVRFRSGQQWIYQCQTCECLMGQVDCWPMQCPPMLPAGAGSCRDSTAATFAEYNNPVADCCAPRCDSKPLLSASSTATTTTAITAADPCIHQQQQHLQQLDWHRGSEANDDDDDGEYHNNSKNNDDDIRNNNNSTTPPTVGQPCFYGERAYQSGARWDDPVDMCTTCDCKVPPYCAQSFPPTEDFYFGCIRCHPCRQNNEHLSATSNLHFVDGVLCCSYNVHHCNNSTLAGASNQSSSTDANYNVSTYQPHHISNENTSSQSTDTKLRQDVVKRSLRRRRQAKMVNNDGDNSRDTDSIASLEYSSNNNNSFNKKDWWWRKTRRRKRRRTQNTSSRQNQINSISSEKHFNSNNKFINNFDTNSKNEDNNVNNNNDNRHDRIVVKTVVVT</sequence>
<dbReference type="InterPro" id="IPR000152">
    <property type="entry name" value="EGF-type_Asp/Asn_hydroxyl_site"/>
</dbReference>
<feature type="domain" description="EGF-like" evidence="12">
    <location>
        <begin position="560"/>
        <end position="600"/>
    </location>
</feature>
<dbReference type="InterPro" id="IPR001881">
    <property type="entry name" value="EGF-like_Ca-bd_dom"/>
</dbReference>
<feature type="domain" description="EGF-like" evidence="12">
    <location>
        <begin position="601"/>
        <end position="631"/>
    </location>
</feature>
<dbReference type="InterPro" id="IPR048287">
    <property type="entry name" value="TSPN-like_N"/>
</dbReference>
<feature type="non-terminal residue" evidence="14">
    <location>
        <position position="1"/>
    </location>
</feature>
<feature type="chain" id="PRO_5026241235" evidence="10">
    <location>
        <begin position="30"/>
        <end position="1202"/>
    </location>
</feature>
<feature type="compositionally biased region" description="Polar residues" evidence="9">
    <location>
        <begin position="1069"/>
        <end position="1078"/>
    </location>
</feature>
<keyword evidence="5 7" id="KW-1015">Disulfide bond</keyword>
<dbReference type="PROSITE" id="PS01186">
    <property type="entry name" value="EGF_2"/>
    <property type="match status" value="2"/>
</dbReference>
<feature type="non-terminal residue" evidence="14">
    <location>
        <position position="1202"/>
    </location>
</feature>
<dbReference type="PROSITE" id="PS01208">
    <property type="entry name" value="VWFC_1"/>
    <property type="match status" value="1"/>
</dbReference>
<feature type="signal peptide" evidence="10">
    <location>
        <begin position="1"/>
        <end position="29"/>
    </location>
</feature>
<dbReference type="SMART" id="SM00179">
    <property type="entry name" value="EGF_CA"/>
    <property type="match status" value="5"/>
</dbReference>
<evidence type="ECO:0000256" key="5">
    <source>
        <dbReference type="ARBA" id="ARBA00023157"/>
    </source>
</evidence>
<dbReference type="FunFam" id="2.10.25.10:FF:000038">
    <property type="entry name" value="Fibrillin 2"/>
    <property type="match status" value="3"/>
</dbReference>
<feature type="domain" description="VWFC" evidence="13">
    <location>
        <begin position="806"/>
        <end position="880"/>
    </location>
</feature>
<dbReference type="InterPro" id="IPR001791">
    <property type="entry name" value="Laminin_G"/>
</dbReference>
<dbReference type="GO" id="GO:0048513">
    <property type="term" value="P:animal organ development"/>
    <property type="evidence" value="ECO:0007669"/>
    <property type="project" value="UniProtKB-ARBA"/>
</dbReference>
<dbReference type="Pfam" id="PF00093">
    <property type="entry name" value="VWC"/>
    <property type="match status" value="1"/>
</dbReference>
<dbReference type="GO" id="GO:0005615">
    <property type="term" value="C:extracellular space"/>
    <property type="evidence" value="ECO:0007669"/>
    <property type="project" value="TreeGrafter"/>
</dbReference>
<keyword evidence="6" id="KW-0325">Glycoprotein</keyword>
<evidence type="ECO:0000313" key="14">
    <source>
        <dbReference type="EMBL" id="KAF0755623.1"/>
    </source>
</evidence>
<dbReference type="InterPro" id="IPR018097">
    <property type="entry name" value="EGF_Ca-bd_CS"/>
</dbReference>
<dbReference type="OrthoDB" id="6516201at2759"/>
<dbReference type="PROSITE" id="PS50025">
    <property type="entry name" value="LAM_G_DOMAIN"/>
    <property type="match status" value="1"/>
</dbReference>
<dbReference type="SUPFAM" id="SSF57603">
    <property type="entry name" value="FnI-like domain"/>
    <property type="match status" value="2"/>
</dbReference>
<evidence type="ECO:0000256" key="7">
    <source>
        <dbReference type="PROSITE-ProRule" id="PRU00076"/>
    </source>
</evidence>
<dbReference type="Proteomes" id="UP000478052">
    <property type="component" value="Unassembled WGS sequence"/>
</dbReference>
<feature type="domain" description="EGF-like" evidence="12">
    <location>
        <begin position="700"/>
        <end position="743"/>
    </location>
</feature>
<dbReference type="SUPFAM" id="SSF57196">
    <property type="entry name" value="EGF/Laminin"/>
    <property type="match status" value="2"/>
</dbReference>
<evidence type="ECO:0000256" key="10">
    <source>
        <dbReference type="SAM" id="SignalP"/>
    </source>
</evidence>
<dbReference type="InterPro" id="IPR009030">
    <property type="entry name" value="Growth_fac_rcpt_cys_sf"/>
</dbReference>
<feature type="region of interest" description="Disordered" evidence="9">
    <location>
        <begin position="1046"/>
        <end position="1119"/>
    </location>
</feature>
<dbReference type="Pfam" id="PF07645">
    <property type="entry name" value="EGF_CA"/>
    <property type="match status" value="4"/>
</dbReference>
<dbReference type="SMART" id="SM00214">
    <property type="entry name" value="VWC"/>
    <property type="match status" value="4"/>
</dbReference>
<dbReference type="Pfam" id="PF13385">
    <property type="entry name" value="Laminin_G_3"/>
    <property type="match status" value="1"/>
</dbReference>
<dbReference type="CDD" id="cd00054">
    <property type="entry name" value="EGF_CA"/>
    <property type="match status" value="4"/>
</dbReference>
<dbReference type="PROSITE" id="PS01187">
    <property type="entry name" value="EGF_CA"/>
    <property type="match status" value="2"/>
</dbReference>
<dbReference type="PROSITE" id="PS00010">
    <property type="entry name" value="ASX_HYDROXYL"/>
    <property type="match status" value="4"/>
</dbReference>
<feature type="domain" description="VWFC" evidence="13">
    <location>
        <begin position="343"/>
        <end position="405"/>
    </location>
</feature>
<evidence type="ECO:0000259" key="13">
    <source>
        <dbReference type="PROSITE" id="PS50184"/>
    </source>
</evidence>
<dbReference type="SUPFAM" id="SSF49899">
    <property type="entry name" value="Concanavalin A-like lectins/glucanases"/>
    <property type="match status" value="1"/>
</dbReference>
<dbReference type="GO" id="GO:0009653">
    <property type="term" value="P:anatomical structure morphogenesis"/>
    <property type="evidence" value="ECO:0007669"/>
    <property type="project" value="UniProtKB-ARBA"/>
</dbReference>
<feature type="disulfide bond" evidence="7">
    <location>
        <begin position="621"/>
        <end position="630"/>
    </location>
</feature>
<feature type="coiled-coil region" evidence="8">
    <location>
        <begin position="312"/>
        <end position="339"/>
    </location>
</feature>
<feature type="compositionally biased region" description="Basic and acidic residues" evidence="9">
    <location>
        <begin position="930"/>
        <end position="943"/>
    </location>
</feature>
<feature type="domain" description="EGF-like" evidence="12">
    <location>
        <begin position="471"/>
        <end position="512"/>
    </location>
</feature>
<name>A0A6G0YH42_APHCR</name>
<dbReference type="PROSITE" id="PS50026">
    <property type="entry name" value="EGF_3"/>
    <property type="match status" value="4"/>
</dbReference>
<dbReference type="GO" id="GO:0030154">
    <property type="term" value="P:cell differentiation"/>
    <property type="evidence" value="ECO:0007669"/>
    <property type="project" value="UniProtKB-ARBA"/>
</dbReference>
<evidence type="ECO:0000256" key="3">
    <source>
        <dbReference type="ARBA" id="ARBA00022737"/>
    </source>
</evidence>
<dbReference type="PANTHER" id="PTHR24042">
    <property type="entry name" value="NEL HOMOLOG"/>
    <property type="match status" value="1"/>
</dbReference>
<dbReference type="PROSITE" id="PS00022">
    <property type="entry name" value="EGF_1"/>
    <property type="match status" value="1"/>
</dbReference>
<evidence type="ECO:0000256" key="8">
    <source>
        <dbReference type="SAM" id="Coils"/>
    </source>
</evidence>
<comment type="caution">
    <text evidence="14">The sequence shown here is derived from an EMBL/GenBank/DDBJ whole genome shotgun (WGS) entry which is preliminary data.</text>
</comment>
<dbReference type="AlphaFoldDB" id="A0A6G0YH42"/>